<evidence type="ECO:0000256" key="1">
    <source>
        <dbReference type="ARBA" id="ARBA00001971"/>
    </source>
</evidence>
<dbReference type="Gene3D" id="1.20.1300.10">
    <property type="entry name" value="Fumarate reductase/succinate dehydrogenase, transmembrane subunit"/>
    <property type="match status" value="1"/>
</dbReference>
<dbReference type="GO" id="GO:0016020">
    <property type="term" value="C:membrane"/>
    <property type="evidence" value="ECO:0007669"/>
    <property type="project" value="UniProtKB-SubCell"/>
</dbReference>
<keyword evidence="5 10" id="KW-0812">Transmembrane</keyword>
<evidence type="ECO:0008006" key="13">
    <source>
        <dbReference type="Google" id="ProtNLM"/>
    </source>
</evidence>
<evidence type="ECO:0000313" key="12">
    <source>
        <dbReference type="Proteomes" id="UP000289465"/>
    </source>
</evidence>
<keyword evidence="4" id="KW-0349">Heme</keyword>
<evidence type="ECO:0000256" key="5">
    <source>
        <dbReference type="ARBA" id="ARBA00022692"/>
    </source>
</evidence>
<dbReference type="GO" id="GO:0046872">
    <property type="term" value="F:metal ion binding"/>
    <property type="evidence" value="ECO:0007669"/>
    <property type="project" value="UniProtKB-KW"/>
</dbReference>
<dbReference type="InterPro" id="IPR000701">
    <property type="entry name" value="SuccDH_FuR_B_TM-su"/>
</dbReference>
<keyword evidence="6" id="KW-0479">Metal-binding</keyword>
<evidence type="ECO:0000256" key="6">
    <source>
        <dbReference type="ARBA" id="ARBA00022723"/>
    </source>
</evidence>
<dbReference type="SUPFAM" id="SSF81343">
    <property type="entry name" value="Fumarate reductase respiratory complex transmembrane subunits"/>
    <property type="match status" value="1"/>
</dbReference>
<name>A0A446CFV0_9BURK</name>
<gene>
    <name evidence="11" type="ORF">AVE30378_02222</name>
</gene>
<evidence type="ECO:0000256" key="9">
    <source>
        <dbReference type="ARBA" id="ARBA00023136"/>
    </source>
</evidence>
<dbReference type="AlphaFoldDB" id="A0A446CFV0"/>
<evidence type="ECO:0000313" key="11">
    <source>
        <dbReference type="EMBL" id="SSW66683.1"/>
    </source>
</evidence>
<dbReference type="Proteomes" id="UP000289465">
    <property type="component" value="Unassembled WGS sequence"/>
</dbReference>
<dbReference type="EMBL" id="UFQC01000010">
    <property type="protein sequence ID" value="SSW66683.1"/>
    <property type="molecule type" value="Genomic_DNA"/>
</dbReference>
<comment type="subcellular location">
    <subcellularLocation>
        <location evidence="3">Membrane</location>
    </subcellularLocation>
</comment>
<evidence type="ECO:0000256" key="7">
    <source>
        <dbReference type="ARBA" id="ARBA00022989"/>
    </source>
</evidence>
<feature type="transmembrane region" description="Helical" evidence="10">
    <location>
        <begin position="51"/>
        <end position="74"/>
    </location>
</feature>
<comment type="cofactor">
    <cofactor evidence="1">
        <name>heme</name>
        <dbReference type="ChEBI" id="CHEBI:30413"/>
    </cofactor>
</comment>
<reference evidence="11 12" key="1">
    <citation type="submission" date="2018-07" db="EMBL/GenBank/DDBJ databases">
        <authorList>
            <person name="Peeters C."/>
        </authorList>
    </citation>
    <scope>NUCLEOTIDE SEQUENCE [LARGE SCALE GENOMIC DNA]</scope>
    <source>
        <strain evidence="11 12">LMG 30378</strain>
    </source>
</reference>
<dbReference type="InterPro" id="IPR034804">
    <property type="entry name" value="SQR/QFR_C/D"/>
</dbReference>
<keyword evidence="7 10" id="KW-1133">Transmembrane helix</keyword>
<evidence type="ECO:0000256" key="4">
    <source>
        <dbReference type="ARBA" id="ARBA00022617"/>
    </source>
</evidence>
<evidence type="ECO:0000256" key="8">
    <source>
        <dbReference type="ARBA" id="ARBA00023004"/>
    </source>
</evidence>
<keyword evidence="8" id="KW-0408">Iron</keyword>
<evidence type="ECO:0000256" key="3">
    <source>
        <dbReference type="ARBA" id="ARBA00004370"/>
    </source>
</evidence>
<dbReference type="Pfam" id="PF01127">
    <property type="entry name" value="Sdh_cyt"/>
    <property type="match status" value="1"/>
</dbReference>
<evidence type="ECO:0000256" key="10">
    <source>
        <dbReference type="SAM" id="Phobius"/>
    </source>
</evidence>
<accession>A0A446CFV0</accession>
<dbReference type="RefSeq" id="WP_129240929.1">
    <property type="nucleotide sequence ID" value="NZ_UFQC01000010.1"/>
</dbReference>
<proteinExistence type="predicted"/>
<protein>
    <recommendedName>
        <fullName evidence="13">Succinate dehydrogenase</fullName>
    </recommendedName>
</protein>
<dbReference type="OrthoDB" id="8779376at2"/>
<evidence type="ECO:0000256" key="2">
    <source>
        <dbReference type="ARBA" id="ARBA00004050"/>
    </source>
</evidence>
<comment type="function">
    <text evidence="2">Membrane-anchoring subunit of succinate dehydrogenase (SDH).</text>
</comment>
<sequence length="111" mass="11864">MEARLFAFQRLTAVVMAPFVFVHVGLIIYAVRGGLTAGEILSRTQGNWFWIAFYGLFVASVSIHVPIGVRNILIEWLRIGRKPASAVGLAFGAGLLVLGLRAVAAVGGLAQ</sequence>
<organism evidence="11 12">
    <name type="scientific">Achromobacter veterisilvae</name>
    <dbReference type="NCBI Taxonomy" id="2069367"/>
    <lineage>
        <taxon>Bacteria</taxon>
        <taxon>Pseudomonadati</taxon>
        <taxon>Pseudomonadota</taxon>
        <taxon>Betaproteobacteria</taxon>
        <taxon>Burkholderiales</taxon>
        <taxon>Alcaligenaceae</taxon>
        <taxon>Achromobacter</taxon>
    </lineage>
</organism>
<keyword evidence="9 10" id="KW-0472">Membrane</keyword>
<feature type="transmembrane region" description="Helical" evidence="10">
    <location>
        <begin position="12"/>
        <end position="31"/>
    </location>
</feature>
<feature type="transmembrane region" description="Helical" evidence="10">
    <location>
        <begin position="86"/>
        <end position="110"/>
    </location>
</feature>